<comment type="cofactor">
    <cofactor evidence="1">
        <name>FAD</name>
        <dbReference type="ChEBI" id="CHEBI:57692"/>
    </cofactor>
</comment>
<protein>
    <submittedName>
        <fullName evidence="6">NAD(P)/FAD-dependent oxidoreductase</fullName>
    </submittedName>
</protein>
<dbReference type="PRINTS" id="PR00411">
    <property type="entry name" value="PNDRDTASEI"/>
</dbReference>
<dbReference type="InterPro" id="IPR004792">
    <property type="entry name" value="BaiN-like"/>
</dbReference>
<evidence type="ECO:0000256" key="3">
    <source>
        <dbReference type="ARBA" id="ARBA00022827"/>
    </source>
</evidence>
<name>A0A422QX67_9RHOB</name>
<dbReference type="Pfam" id="PF03486">
    <property type="entry name" value="HI0933_like"/>
    <property type="match status" value="1"/>
</dbReference>
<dbReference type="AlphaFoldDB" id="A0A422QX67"/>
<feature type="domain" description="RsdA/BaiN/AoA(So)-like Rossmann fold-like" evidence="4">
    <location>
        <begin position="5"/>
        <end position="389"/>
    </location>
</feature>
<keyword evidence="2" id="KW-0285">Flavoprotein</keyword>
<evidence type="ECO:0000313" key="6">
    <source>
        <dbReference type="EMBL" id="RNF34520.1"/>
    </source>
</evidence>
<dbReference type="PANTHER" id="PTHR42887:SF2">
    <property type="entry name" value="OS12G0638800 PROTEIN"/>
    <property type="match status" value="1"/>
</dbReference>
<keyword evidence="7" id="KW-1185">Reference proteome</keyword>
<feature type="domain" description="RsdA/BaiN/AoA(So)-like insert" evidence="5">
    <location>
        <begin position="186"/>
        <end position="336"/>
    </location>
</feature>
<dbReference type="RefSeq" id="WP_106691558.1">
    <property type="nucleotide sequence ID" value="NZ_PXNQ02000006.1"/>
</dbReference>
<accession>A0A422QX67</accession>
<organism evidence="6 7">
    <name type="scientific">Paracoccus methylarcula</name>
    <dbReference type="NCBI Taxonomy" id="72022"/>
    <lineage>
        <taxon>Bacteria</taxon>
        <taxon>Pseudomonadati</taxon>
        <taxon>Pseudomonadota</taxon>
        <taxon>Alphaproteobacteria</taxon>
        <taxon>Rhodobacterales</taxon>
        <taxon>Paracoccaceae</taxon>
        <taxon>Paracoccus</taxon>
    </lineage>
</organism>
<dbReference type="PRINTS" id="PR00368">
    <property type="entry name" value="FADPNR"/>
</dbReference>
<dbReference type="InterPro" id="IPR036188">
    <property type="entry name" value="FAD/NAD-bd_sf"/>
</dbReference>
<sequence length="393" mass="42717">MDQVDIAILGAGAAGLFCAGSALTQGCRILVAEHSRKPGEKIRISGGGRCNFTNLATSWDRFLSRNRRFAASALARYRPEDFVRLVDHAGIGWHEKTQGQLFCDGKATQITDMLMHRMRGAELRLETSVEDVHRNAEGFVIATNAGQVRARRVVVATGGKSIPKMGATGIGYAIARKFGLRIVEPRAGLVPLTFAEQDLVLCRPLAGISVEAEIRHGKAGFRDALLFTHRGLSGPAILQISNYWQPGEVLEVNLQPDLDITEALMMARKGAGRMTVATILSQWLPERLTQAIAAEQGLSEARLADQPNAVLQRLGLRINRWQLRPVGTEGYRTAEVTLGGVDTGDLDARTMQAREVPGLYFIGECVDVTGWLGGYNFQWAWASAEAAGQALKA</sequence>
<dbReference type="SUPFAM" id="SSF51905">
    <property type="entry name" value="FAD/NAD(P)-binding domain"/>
    <property type="match status" value="1"/>
</dbReference>
<dbReference type="Proteomes" id="UP000238137">
    <property type="component" value="Unassembled WGS sequence"/>
</dbReference>
<comment type="caution">
    <text evidence="6">The sequence shown here is derived from an EMBL/GenBank/DDBJ whole genome shotgun (WGS) entry which is preliminary data.</text>
</comment>
<gene>
    <name evidence="6" type="ORF">A7A09_011645</name>
</gene>
<dbReference type="EMBL" id="PXNQ02000006">
    <property type="protein sequence ID" value="RNF34520.1"/>
    <property type="molecule type" value="Genomic_DNA"/>
</dbReference>
<dbReference type="Gene3D" id="2.40.30.10">
    <property type="entry name" value="Translation factors"/>
    <property type="match status" value="1"/>
</dbReference>
<dbReference type="NCBIfam" id="TIGR00275">
    <property type="entry name" value="aminoacetone oxidase family FAD-binding enzyme"/>
    <property type="match status" value="1"/>
</dbReference>
<proteinExistence type="predicted"/>
<evidence type="ECO:0000313" key="7">
    <source>
        <dbReference type="Proteomes" id="UP000238137"/>
    </source>
</evidence>
<dbReference type="Gene3D" id="1.10.8.260">
    <property type="entry name" value="HI0933 insert domain-like"/>
    <property type="match status" value="1"/>
</dbReference>
<evidence type="ECO:0000256" key="2">
    <source>
        <dbReference type="ARBA" id="ARBA00022630"/>
    </source>
</evidence>
<dbReference type="OrthoDB" id="9773233at2"/>
<dbReference type="Pfam" id="PF22780">
    <property type="entry name" value="HI0933_like_1st"/>
    <property type="match status" value="1"/>
</dbReference>
<dbReference type="InterPro" id="IPR057661">
    <property type="entry name" value="RsdA/BaiN/AoA(So)_Rossmann"/>
</dbReference>
<reference evidence="6" key="1">
    <citation type="submission" date="2018-05" db="EMBL/GenBank/DDBJ databases">
        <title>Reclassification of Methylarcula marina and Methylarcula terricola as Paracoccus methylarcula sp.nov., comb.nov. and Paracoccus terricola comb.nov.</title>
        <authorList>
            <person name="Shmareva M.N."/>
            <person name="Doronina N.V."/>
            <person name="Vasilenko O.V."/>
            <person name="Tarlachkov S.V."/>
            <person name="Trotsenko Y.A."/>
        </authorList>
    </citation>
    <scope>NUCLEOTIDE SEQUENCE [LARGE SCALE GENOMIC DNA]</scope>
    <source>
        <strain evidence="6">VKM B-2159</strain>
    </source>
</reference>
<dbReference type="PANTHER" id="PTHR42887">
    <property type="entry name" value="OS12G0638800 PROTEIN"/>
    <property type="match status" value="1"/>
</dbReference>
<evidence type="ECO:0000256" key="1">
    <source>
        <dbReference type="ARBA" id="ARBA00001974"/>
    </source>
</evidence>
<evidence type="ECO:0000259" key="4">
    <source>
        <dbReference type="Pfam" id="PF03486"/>
    </source>
</evidence>
<dbReference type="Gene3D" id="3.50.50.60">
    <property type="entry name" value="FAD/NAD(P)-binding domain"/>
    <property type="match status" value="1"/>
</dbReference>
<keyword evidence="3" id="KW-0274">FAD</keyword>
<evidence type="ECO:0000259" key="5">
    <source>
        <dbReference type="Pfam" id="PF22780"/>
    </source>
</evidence>
<dbReference type="SUPFAM" id="SSF160996">
    <property type="entry name" value="HI0933 insert domain-like"/>
    <property type="match status" value="1"/>
</dbReference>
<dbReference type="InterPro" id="IPR055178">
    <property type="entry name" value="RsdA/BaiN/AoA(So)-like_dom"/>
</dbReference>
<dbReference type="InterPro" id="IPR023166">
    <property type="entry name" value="BaiN-like_dom_sf"/>
</dbReference>